<keyword evidence="2" id="KW-0012">Acyltransferase</keyword>
<feature type="domain" description="N-acetyltransferase" evidence="3">
    <location>
        <begin position="1"/>
        <end position="175"/>
    </location>
</feature>
<dbReference type="InterPro" id="IPR050832">
    <property type="entry name" value="Bact_Acetyltransf"/>
</dbReference>
<keyword evidence="1 4" id="KW-0808">Transferase</keyword>
<sequence length="175" mass="19177">MTVQPAGAADAAELAEVARRTFPLACPPAVSPQNIEAFITENLSEQRFAEYLDDPDRVVLAARDDAGAVIGYAMLIRGRPDDPQARRAVPEQPAVELSKLYVLPEHHGRGAAGALMTTALAWAAELGATCLWLGVNQHNHRARRFYTRHGFTVAGTRTFRLGDQVENDYVMIRPL</sequence>
<dbReference type="PANTHER" id="PTHR43877">
    <property type="entry name" value="AMINOALKYLPHOSPHONATE N-ACETYLTRANSFERASE-RELATED-RELATED"/>
    <property type="match status" value="1"/>
</dbReference>
<evidence type="ECO:0000259" key="3">
    <source>
        <dbReference type="PROSITE" id="PS51186"/>
    </source>
</evidence>
<gene>
    <name evidence="4" type="ORF">RMCT_0663</name>
</gene>
<dbReference type="EMBL" id="BCTB01000004">
    <property type="protein sequence ID" value="GAT13692.1"/>
    <property type="molecule type" value="Genomic_DNA"/>
</dbReference>
<dbReference type="Gene3D" id="3.40.630.30">
    <property type="match status" value="1"/>
</dbReference>
<evidence type="ECO:0000313" key="5">
    <source>
        <dbReference type="Proteomes" id="UP000069654"/>
    </source>
</evidence>
<dbReference type="PANTHER" id="PTHR43877:SF1">
    <property type="entry name" value="ACETYLTRANSFERASE"/>
    <property type="match status" value="1"/>
</dbReference>
<accession>A0A100XBU8</accession>
<dbReference type="STRING" id="1797.RMCT_0663"/>
<dbReference type="OrthoDB" id="143110at2"/>
<dbReference type="AlphaFoldDB" id="A0A100XBU8"/>
<dbReference type="InterPro" id="IPR000182">
    <property type="entry name" value="GNAT_dom"/>
</dbReference>
<reference evidence="4 5" key="1">
    <citation type="journal article" date="2016" name="Genome Announc.">
        <title>Draft Genome Sequences of Five Rapidly Growing Mycobacterium Species, M. thermoresistibile, M. fortuitum subsp. acetamidolyticum, M. canariasense, M. brisbanense, and M. novocastrense.</title>
        <authorList>
            <person name="Katahira K."/>
            <person name="Ogura Y."/>
            <person name="Gotoh Y."/>
            <person name="Hayashi T."/>
        </authorList>
    </citation>
    <scope>NUCLEOTIDE SEQUENCE [LARGE SCALE GENOMIC DNA]</scope>
    <source>
        <strain evidence="4 5">JCM6362</strain>
    </source>
</reference>
<dbReference type="PROSITE" id="PS51186">
    <property type="entry name" value="GNAT"/>
    <property type="match status" value="1"/>
</dbReference>
<evidence type="ECO:0000256" key="2">
    <source>
        <dbReference type="ARBA" id="ARBA00023315"/>
    </source>
</evidence>
<dbReference type="OMA" id="QFFFVYF"/>
<name>A0A100XBU8_MYCTH</name>
<dbReference type="Proteomes" id="UP000069654">
    <property type="component" value="Unassembled WGS sequence"/>
</dbReference>
<dbReference type="RefSeq" id="WP_003926750.1">
    <property type="nucleotide sequence ID" value="NZ_BCTB01000004.1"/>
</dbReference>
<dbReference type="Pfam" id="PF00583">
    <property type="entry name" value="Acetyltransf_1"/>
    <property type="match status" value="1"/>
</dbReference>
<dbReference type="SUPFAM" id="SSF55729">
    <property type="entry name" value="Acyl-CoA N-acyltransferases (Nat)"/>
    <property type="match status" value="1"/>
</dbReference>
<comment type="caution">
    <text evidence="4">The sequence shown here is derived from an EMBL/GenBank/DDBJ whole genome shotgun (WGS) entry which is preliminary data.</text>
</comment>
<dbReference type="InterPro" id="IPR016181">
    <property type="entry name" value="Acyl_CoA_acyltransferase"/>
</dbReference>
<proteinExistence type="predicted"/>
<dbReference type="GO" id="GO:0016747">
    <property type="term" value="F:acyltransferase activity, transferring groups other than amino-acyl groups"/>
    <property type="evidence" value="ECO:0007669"/>
    <property type="project" value="InterPro"/>
</dbReference>
<dbReference type="CDD" id="cd04301">
    <property type="entry name" value="NAT_SF"/>
    <property type="match status" value="1"/>
</dbReference>
<organism evidence="4 5">
    <name type="scientific">Mycolicibacterium thermoresistibile</name>
    <name type="common">Mycobacterium thermoresistibile</name>
    <dbReference type="NCBI Taxonomy" id="1797"/>
    <lineage>
        <taxon>Bacteria</taxon>
        <taxon>Bacillati</taxon>
        <taxon>Actinomycetota</taxon>
        <taxon>Actinomycetes</taxon>
        <taxon>Mycobacteriales</taxon>
        <taxon>Mycobacteriaceae</taxon>
        <taxon>Mycolicibacterium</taxon>
    </lineage>
</organism>
<reference evidence="5" key="2">
    <citation type="submission" date="2016-02" db="EMBL/GenBank/DDBJ databases">
        <title>Draft genome sequence of five rapidly growing Mycobacterium species.</title>
        <authorList>
            <person name="Katahira K."/>
            <person name="Gotou Y."/>
            <person name="Iida K."/>
            <person name="Ogura Y."/>
            <person name="Hayashi T."/>
        </authorList>
    </citation>
    <scope>NUCLEOTIDE SEQUENCE [LARGE SCALE GENOMIC DNA]</scope>
    <source>
        <strain evidence="5">JCM6362</strain>
    </source>
</reference>
<evidence type="ECO:0000313" key="4">
    <source>
        <dbReference type="EMBL" id="GAT13692.1"/>
    </source>
</evidence>
<evidence type="ECO:0000256" key="1">
    <source>
        <dbReference type="ARBA" id="ARBA00022679"/>
    </source>
</evidence>
<protein>
    <submittedName>
        <fullName evidence="4">Acetyltransferase</fullName>
    </submittedName>
</protein>